<dbReference type="RefSeq" id="WP_425557821.1">
    <property type="nucleotide sequence ID" value="NZ_BAAATR010000038.1"/>
</dbReference>
<reference evidence="11" key="1">
    <citation type="journal article" date="2019" name="Int. J. Syst. Evol. Microbiol.">
        <title>The Global Catalogue of Microorganisms (GCM) 10K type strain sequencing project: providing services to taxonomists for standard genome sequencing and annotation.</title>
        <authorList>
            <consortium name="The Broad Institute Genomics Platform"/>
            <consortium name="The Broad Institute Genome Sequencing Center for Infectious Disease"/>
            <person name="Wu L."/>
            <person name="Ma J."/>
        </authorList>
    </citation>
    <scope>NUCLEOTIDE SEQUENCE [LARGE SCALE GENOMIC DNA]</scope>
    <source>
        <strain evidence="11">JCM 7356</strain>
    </source>
</reference>
<dbReference type="EMBL" id="BAAATR010000038">
    <property type="protein sequence ID" value="GAA2269121.1"/>
    <property type="molecule type" value="Genomic_DNA"/>
</dbReference>
<feature type="transmembrane region" description="Helical" evidence="9">
    <location>
        <begin position="93"/>
        <end position="110"/>
    </location>
</feature>
<feature type="transmembrane region" description="Helical" evidence="9">
    <location>
        <begin position="122"/>
        <end position="142"/>
    </location>
</feature>
<proteinExistence type="inferred from homology"/>
<organism evidence="10 11">
    <name type="scientific">Kitasatospora cystarginea</name>
    <dbReference type="NCBI Taxonomy" id="58350"/>
    <lineage>
        <taxon>Bacteria</taxon>
        <taxon>Bacillati</taxon>
        <taxon>Actinomycetota</taxon>
        <taxon>Actinomycetes</taxon>
        <taxon>Kitasatosporales</taxon>
        <taxon>Streptomycetaceae</taxon>
        <taxon>Kitasatospora</taxon>
    </lineage>
</organism>
<evidence type="ECO:0000256" key="8">
    <source>
        <dbReference type="SAM" id="MobiDB-lite"/>
    </source>
</evidence>
<dbReference type="InterPro" id="IPR002549">
    <property type="entry name" value="AI-2E-like"/>
</dbReference>
<keyword evidence="3" id="KW-0813">Transport</keyword>
<dbReference type="Pfam" id="PF01594">
    <property type="entry name" value="AI-2E_transport"/>
    <property type="match status" value="1"/>
</dbReference>
<evidence type="ECO:0000256" key="7">
    <source>
        <dbReference type="ARBA" id="ARBA00023136"/>
    </source>
</evidence>
<keyword evidence="7 9" id="KW-0472">Membrane</keyword>
<evidence type="ECO:0000256" key="3">
    <source>
        <dbReference type="ARBA" id="ARBA00022448"/>
    </source>
</evidence>
<evidence type="ECO:0000256" key="4">
    <source>
        <dbReference type="ARBA" id="ARBA00022475"/>
    </source>
</evidence>
<dbReference type="PANTHER" id="PTHR21716:SF53">
    <property type="entry name" value="PERMEASE PERM-RELATED"/>
    <property type="match status" value="1"/>
</dbReference>
<feature type="compositionally biased region" description="Basic and acidic residues" evidence="8">
    <location>
        <begin position="1"/>
        <end position="20"/>
    </location>
</feature>
<sequence length="399" mass="41851">MTPDDGRPSGPPPDRRRDTDAGTARPRRRARQGGPVRRPVTRPVRPHAPAPHVRGEGVVSPGLRRAAGYAWRLLVLGVAGYAAFTVLERLQLPAVAIFLALVVTSVLRPVADLLDRAVPRSLAVLIALLGAVLLLAGLFTLVGEVVASQSAQLGREFHGGIGRIEQWLEGPPLNIDPTTVAGLQGKIADFLSRHRSMLITTAVTGASRLVEAATIAALALFLSVFFVYSGDRMWGWCLRQLPAGSRTTCSRAGRVAWGTFAGYTRGIVIVAASNAVLVGLALWALRVPLALPLTLLEFFATLVPLVGSPIAMAIAAVVALATRGPVTALIVLGLIVVIGQIEGHLLHPLVMSWAVRIHPVAIALSVTAGAVLAGVIGAVVAVPLVSVAWAVVSELRGRT</sequence>
<comment type="subcellular location">
    <subcellularLocation>
        <location evidence="1">Cell membrane</location>
        <topology evidence="1">Multi-pass membrane protein</topology>
    </subcellularLocation>
</comment>
<keyword evidence="5 9" id="KW-0812">Transmembrane</keyword>
<evidence type="ECO:0000256" key="2">
    <source>
        <dbReference type="ARBA" id="ARBA00009773"/>
    </source>
</evidence>
<evidence type="ECO:0000256" key="6">
    <source>
        <dbReference type="ARBA" id="ARBA00022989"/>
    </source>
</evidence>
<feature type="region of interest" description="Disordered" evidence="8">
    <location>
        <begin position="1"/>
        <end position="57"/>
    </location>
</feature>
<keyword evidence="11" id="KW-1185">Reference proteome</keyword>
<keyword evidence="6 9" id="KW-1133">Transmembrane helix</keyword>
<accession>A0ABP5RP03</accession>
<keyword evidence="4" id="KW-1003">Cell membrane</keyword>
<comment type="similarity">
    <text evidence="2">Belongs to the autoinducer-2 exporter (AI-2E) (TC 2.A.86) family.</text>
</comment>
<evidence type="ECO:0000256" key="9">
    <source>
        <dbReference type="SAM" id="Phobius"/>
    </source>
</evidence>
<feature type="transmembrane region" description="Helical" evidence="9">
    <location>
        <begin position="212"/>
        <end position="230"/>
    </location>
</feature>
<feature type="compositionally biased region" description="Low complexity" evidence="8">
    <location>
        <begin position="32"/>
        <end position="43"/>
    </location>
</feature>
<evidence type="ECO:0000313" key="11">
    <source>
        <dbReference type="Proteomes" id="UP001500305"/>
    </source>
</evidence>
<evidence type="ECO:0000256" key="5">
    <source>
        <dbReference type="ARBA" id="ARBA00022692"/>
    </source>
</evidence>
<name>A0ABP5RP03_9ACTN</name>
<feature type="transmembrane region" description="Helical" evidence="9">
    <location>
        <begin position="362"/>
        <end position="392"/>
    </location>
</feature>
<feature type="transmembrane region" description="Helical" evidence="9">
    <location>
        <begin position="328"/>
        <end position="350"/>
    </location>
</feature>
<comment type="caution">
    <text evidence="10">The sequence shown here is derived from an EMBL/GenBank/DDBJ whole genome shotgun (WGS) entry which is preliminary data.</text>
</comment>
<feature type="transmembrane region" description="Helical" evidence="9">
    <location>
        <begin position="298"/>
        <end position="321"/>
    </location>
</feature>
<evidence type="ECO:0000313" key="10">
    <source>
        <dbReference type="EMBL" id="GAA2269121.1"/>
    </source>
</evidence>
<feature type="transmembrane region" description="Helical" evidence="9">
    <location>
        <begin position="267"/>
        <end position="286"/>
    </location>
</feature>
<feature type="transmembrane region" description="Helical" evidence="9">
    <location>
        <begin position="69"/>
        <end position="87"/>
    </location>
</feature>
<gene>
    <name evidence="10" type="ORF">GCM10010430_63210</name>
</gene>
<evidence type="ECO:0000256" key="1">
    <source>
        <dbReference type="ARBA" id="ARBA00004651"/>
    </source>
</evidence>
<dbReference type="Proteomes" id="UP001500305">
    <property type="component" value="Unassembled WGS sequence"/>
</dbReference>
<dbReference type="PANTHER" id="PTHR21716">
    <property type="entry name" value="TRANSMEMBRANE PROTEIN"/>
    <property type="match status" value="1"/>
</dbReference>
<protein>
    <submittedName>
        <fullName evidence="10">AI-2E family transporter</fullName>
    </submittedName>
</protein>